<name>A0ACC2LXK1_PERAE</name>
<dbReference type="Proteomes" id="UP001234297">
    <property type="component" value="Chromosome 3"/>
</dbReference>
<protein>
    <submittedName>
        <fullName evidence="1">Uncharacterized protein</fullName>
    </submittedName>
</protein>
<organism evidence="1 2">
    <name type="scientific">Persea americana</name>
    <name type="common">Avocado</name>
    <dbReference type="NCBI Taxonomy" id="3435"/>
    <lineage>
        <taxon>Eukaryota</taxon>
        <taxon>Viridiplantae</taxon>
        <taxon>Streptophyta</taxon>
        <taxon>Embryophyta</taxon>
        <taxon>Tracheophyta</taxon>
        <taxon>Spermatophyta</taxon>
        <taxon>Magnoliopsida</taxon>
        <taxon>Magnoliidae</taxon>
        <taxon>Laurales</taxon>
        <taxon>Lauraceae</taxon>
        <taxon>Persea</taxon>
    </lineage>
</organism>
<evidence type="ECO:0000313" key="2">
    <source>
        <dbReference type="Proteomes" id="UP001234297"/>
    </source>
</evidence>
<proteinExistence type="predicted"/>
<accession>A0ACC2LXK1</accession>
<evidence type="ECO:0000313" key="1">
    <source>
        <dbReference type="EMBL" id="KAJ8638101.1"/>
    </source>
</evidence>
<keyword evidence="2" id="KW-1185">Reference proteome</keyword>
<dbReference type="EMBL" id="CM056811">
    <property type="protein sequence ID" value="KAJ8638101.1"/>
    <property type="molecule type" value="Genomic_DNA"/>
</dbReference>
<sequence>MDDSKKRKVEETSDGQPFSPPSVEKMRLLLDPLRKDQLLDLLVKLGSQYPAVAEEIKGVASADPVHRKLFVRGLGWDATSETLCAAFAVHGEIEEGAVIVDKATGKSRGYGFITYREMESTLRALKEPSKLINGRLAVCNLACEGLTSALVTTDQAQRKLYIGGLSPETSTEILLNFFRRHGEIEEGSVAYDKDTNKSRGFGFVTYRTVEAAKKAIDDPNKTLGGRNLVVRLAENQKPKMVQAQLPPALVPITIPVPAGYVQSGKTHVAGTVPISYPAYPQAIAAYPTAAYPSATPHYQPQPQMQHAQFMLLLFSLVGFCIWIRELWEGGQGAHWRVATNLRNEFGHKTHKTQGRFPILIWVSTDIVEKHLRSSKSHLFHTSGGLYTGKYPFWYGSGDLLSTRASLLELSPTPPYQTLTQNSRSARTQAQAALLDYFHCTRCLHFIDAEHMSMNSPSFLQKLLKRVKNEQEIRHSLTKFLLYHPINEFEPFFESLGLKESEVSQLLPHNSMFLCDNHLLVDNVHTLCDYGIPRSSVGKMYVEEKEIFGYEHGVLDSKLLAYEGLGFSKSSVLKLVVTSPSLLTEGDKGQFVKMLKELKSMEIERDWIIEQLSVNNTYNWSRMLAVLQFFSEMGHSKEELGGLFTRHSDLLLDGSGDGTYSLTGLLLKLGIAMNDIVNLFLQLPQIQVGVFTKNLRQGLIFLIEIGLEAEDIIKIMHSHLQVLGSSPLKKPNTVLGKLNVGKTRLCRIIKEDPSQLRNWVFGSKISPLPKPTEDQRLMKKTAFLVRLGFAEESDEMKNALKLFRGKSAELQERFDCIVKAGLKPNDVSNMIRTAPQVLNQSRNMIEKKIDFLVKNLGFPVESLVEFPYYLSYTVERVKLRFLMYEWLKCKGKVRPMLALSTILAYSDNVFTLQFVNRHPEGPVVWEKFKKALSLC</sequence>
<gene>
    <name evidence="1" type="ORF">MRB53_012368</name>
</gene>
<comment type="caution">
    <text evidence="1">The sequence shown here is derived from an EMBL/GenBank/DDBJ whole genome shotgun (WGS) entry which is preliminary data.</text>
</comment>
<reference evidence="1 2" key="1">
    <citation type="journal article" date="2022" name="Hortic Res">
        <title>A haplotype resolved chromosomal level avocado genome allows analysis of novel avocado genes.</title>
        <authorList>
            <person name="Nath O."/>
            <person name="Fletcher S.J."/>
            <person name="Hayward A."/>
            <person name="Shaw L.M."/>
            <person name="Masouleh A.K."/>
            <person name="Furtado A."/>
            <person name="Henry R.J."/>
            <person name="Mitter N."/>
        </authorList>
    </citation>
    <scope>NUCLEOTIDE SEQUENCE [LARGE SCALE GENOMIC DNA]</scope>
    <source>
        <strain evidence="2">cv. Hass</strain>
    </source>
</reference>